<organism evidence="1">
    <name type="scientific">Siphoviridae sp. ctHip2</name>
    <dbReference type="NCBI Taxonomy" id="2827830"/>
    <lineage>
        <taxon>Viruses</taxon>
        <taxon>Duplodnaviria</taxon>
        <taxon>Heunggongvirae</taxon>
        <taxon>Uroviricota</taxon>
        <taxon>Caudoviricetes</taxon>
    </lineage>
</organism>
<protein>
    <submittedName>
        <fullName evidence="1">Uncharacterized protein</fullName>
    </submittedName>
</protein>
<name>A0A8S5RVY9_9CAUD</name>
<accession>A0A8S5RVY9</accession>
<reference evidence="1" key="1">
    <citation type="journal article" date="2021" name="Proc. Natl. Acad. Sci. U.S.A.">
        <title>A Catalog of Tens of Thousands of Viruses from Human Metagenomes Reveals Hidden Associations with Chronic Diseases.</title>
        <authorList>
            <person name="Tisza M.J."/>
            <person name="Buck C.B."/>
        </authorList>
    </citation>
    <scope>NUCLEOTIDE SEQUENCE</scope>
    <source>
        <strain evidence="1">CtHip2</strain>
    </source>
</reference>
<dbReference type="EMBL" id="BK032497">
    <property type="protein sequence ID" value="DAF42792.1"/>
    <property type="molecule type" value="Genomic_DNA"/>
</dbReference>
<proteinExistence type="predicted"/>
<sequence length="73" mass="8631">MKAKIIAIRNITTNTLLVGTQLEWNLWLQVNYILESPTMIIQELRKQNPELEFEFYDVYDVVSVRALFNSNIK</sequence>
<evidence type="ECO:0000313" key="1">
    <source>
        <dbReference type="EMBL" id="DAF42792.1"/>
    </source>
</evidence>